<evidence type="ECO:0000313" key="3">
    <source>
        <dbReference type="Proteomes" id="UP000828390"/>
    </source>
</evidence>
<comment type="caution">
    <text evidence="2">The sequence shown here is derived from an EMBL/GenBank/DDBJ whole genome shotgun (WGS) entry which is preliminary data.</text>
</comment>
<dbReference type="EMBL" id="JAIWYP010000004">
    <property type="protein sequence ID" value="KAH3838612.1"/>
    <property type="molecule type" value="Genomic_DNA"/>
</dbReference>
<reference evidence="2" key="1">
    <citation type="journal article" date="2019" name="bioRxiv">
        <title>The Genome of the Zebra Mussel, Dreissena polymorpha: A Resource for Invasive Species Research.</title>
        <authorList>
            <person name="McCartney M.A."/>
            <person name="Auch B."/>
            <person name="Kono T."/>
            <person name="Mallez S."/>
            <person name="Zhang Y."/>
            <person name="Obille A."/>
            <person name="Becker A."/>
            <person name="Abrahante J.E."/>
            <person name="Garbe J."/>
            <person name="Badalamenti J.P."/>
            <person name="Herman A."/>
            <person name="Mangelson H."/>
            <person name="Liachko I."/>
            <person name="Sullivan S."/>
            <person name="Sone E.D."/>
            <person name="Koren S."/>
            <person name="Silverstein K.A.T."/>
            <person name="Beckman K.B."/>
            <person name="Gohl D.M."/>
        </authorList>
    </citation>
    <scope>NUCLEOTIDE SEQUENCE</scope>
    <source>
        <strain evidence="2">Duluth1</strain>
        <tissue evidence="2">Whole animal</tissue>
    </source>
</reference>
<evidence type="ECO:0000313" key="2">
    <source>
        <dbReference type="EMBL" id="KAH3838612.1"/>
    </source>
</evidence>
<evidence type="ECO:0000256" key="1">
    <source>
        <dbReference type="SAM" id="MobiDB-lite"/>
    </source>
</evidence>
<dbReference type="AlphaFoldDB" id="A0A9D4KEW1"/>
<feature type="region of interest" description="Disordered" evidence="1">
    <location>
        <begin position="31"/>
        <end position="65"/>
    </location>
</feature>
<keyword evidence="3" id="KW-1185">Reference proteome</keyword>
<dbReference type="Proteomes" id="UP000828390">
    <property type="component" value="Unassembled WGS sequence"/>
</dbReference>
<feature type="compositionally biased region" description="Basic and acidic residues" evidence="1">
    <location>
        <begin position="36"/>
        <end position="61"/>
    </location>
</feature>
<name>A0A9D4KEW1_DREPO</name>
<reference evidence="2" key="2">
    <citation type="submission" date="2020-11" db="EMBL/GenBank/DDBJ databases">
        <authorList>
            <person name="McCartney M.A."/>
            <person name="Auch B."/>
            <person name="Kono T."/>
            <person name="Mallez S."/>
            <person name="Becker A."/>
            <person name="Gohl D.M."/>
            <person name="Silverstein K.A.T."/>
            <person name="Koren S."/>
            <person name="Bechman K.B."/>
            <person name="Herman A."/>
            <person name="Abrahante J.E."/>
            <person name="Garbe J."/>
        </authorList>
    </citation>
    <scope>NUCLEOTIDE SEQUENCE</scope>
    <source>
        <strain evidence="2">Duluth1</strain>
        <tissue evidence="2">Whole animal</tissue>
    </source>
</reference>
<protein>
    <submittedName>
        <fullName evidence="2">Uncharacterized protein</fullName>
    </submittedName>
</protein>
<proteinExistence type="predicted"/>
<organism evidence="2 3">
    <name type="scientific">Dreissena polymorpha</name>
    <name type="common">Zebra mussel</name>
    <name type="synonym">Mytilus polymorpha</name>
    <dbReference type="NCBI Taxonomy" id="45954"/>
    <lineage>
        <taxon>Eukaryota</taxon>
        <taxon>Metazoa</taxon>
        <taxon>Spiralia</taxon>
        <taxon>Lophotrochozoa</taxon>
        <taxon>Mollusca</taxon>
        <taxon>Bivalvia</taxon>
        <taxon>Autobranchia</taxon>
        <taxon>Heteroconchia</taxon>
        <taxon>Euheterodonta</taxon>
        <taxon>Imparidentia</taxon>
        <taxon>Neoheterodontei</taxon>
        <taxon>Myida</taxon>
        <taxon>Dreissenoidea</taxon>
        <taxon>Dreissenidae</taxon>
        <taxon>Dreissena</taxon>
    </lineage>
</organism>
<accession>A0A9D4KEW1</accession>
<gene>
    <name evidence="2" type="ORF">DPMN_112021</name>
</gene>
<sequence>MNLLRLERFQHRSAASFTTTKCNRLKQVQNQALSRMEQKENGEPDDHRAKTSQQRRGETKIDSSFPDAQFEVNNYHVWRSDRTVYGGGLIAYLRSDLAGDRKKHLISR</sequence>